<proteinExistence type="inferred from homology"/>
<name>A0A177L6U3_9BACI</name>
<dbReference type="NCBIfam" id="TIGR04291">
    <property type="entry name" value="arsen_driv_ArsA"/>
    <property type="match status" value="1"/>
</dbReference>
<dbReference type="PANTHER" id="PTHR10803:SF3">
    <property type="entry name" value="ATPASE GET3"/>
    <property type="match status" value="1"/>
</dbReference>
<comment type="similarity">
    <text evidence="1">Belongs to the arsA ATPase family.</text>
</comment>
<feature type="domain" description="ArsA/GET3 Anion-transporting ATPase-like" evidence="2">
    <location>
        <begin position="15"/>
        <end position="295"/>
    </location>
</feature>
<organism evidence="3 4">
    <name type="scientific">Domibacillus aminovorans</name>
    <dbReference type="NCBI Taxonomy" id="29332"/>
    <lineage>
        <taxon>Bacteria</taxon>
        <taxon>Bacillati</taxon>
        <taxon>Bacillota</taxon>
        <taxon>Bacilli</taxon>
        <taxon>Bacillales</taxon>
        <taxon>Bacillaceae</taxon>
        <taxon>Domibacillus</taxon>
    </lineage>
</organism>
<dbReference type="InterPro" id="IPR027541">
    <property type="entry name" value="Ars_ATPase"/>
</dbReference>
<evidence type="ECO:0000256" key="1">
    <source>
        <dbReference type="ARBA" id="ARBA00011040"/>
    </source>
</evidence>
<dbReference type="NCBIfam" id="TIGR00345">
    <property type="entry name" value="GET3_arsA_TRC40"/>
    <property type="match status" value="1"/>
</dbReference>
<evidence type="ECO:0000259" key="2">
    <source>
        <dbReference type="Pfam" id="PF02374"/>
    </source>
</evidence>
<dbReference type="SUPFAM" id="SSF52540">
    <property type="entry name" value="P-loop containing nucleoside triphosphate hydrolases"/>
    <property type="match status" value="2"/>
</dbReference>
<dbReference type="PANTHER" id="PTHR10803">
    <property type="entry name" value="ARSENICAL PUMP-DRIVING ATPASE ARSENITE-TRANSLOCATING ATPASE"/>
    <property type="match status" value="1"/>
</dbReference>
<sequence length="590" mass="64633">MYQTFNPKNNVVTPFLFFTGKGGVGKTSTACATAVALADQGKKVLLVSTDPASNLQDVLEIELTGDPVAVPSVKNLFACNLDPEEAARAYREKVVGPYRGRLPDSVISTMEEQLSGACTVEIAAFDEFSHLLSDEEIFTRYDHVLFDTAPTGHTLRLLQLPTAWTGFLKESTHGASCLGPLSGLGEKKELYAKAVDYLSDPAKTTLILISRPDVSSLVEANRASLELKEIGIQNQQLIINGLLQTHCSNDAVSTAFYKRQHRALKETPESLKQVVTFSLPFVSYSLTGIENLRHLFSSYTVTTLEESTDPEAIHLPGLNKVIDDFSAKNTRVIFTMGKGGVGKTSIASAIAVGLAEKGHSVHLTTTDPAAHLDYTFKDGSTKNSLSISSINPVVEVEKYKQEVLSTAGKELDEEGLAYLKEDLESPCTEEIALFRAFADVVEKSENEIVVIDTAPTGHTLLLLDSTEAYHKEMSRSTGDVPESVKKLLPRLRNPEETGVVIVTLAEATPVLEAGRLQEDLKRAQIDPKWWVINQSLYATQTEDPVLKGRVVSEAKWIKKVKEELAPQCAVIPWLHEEKIGYDSLKEFINA</sequence>
<comment type="caution">
    <text evidence="3">The sequence shown here is derived from an EMBL/GenBank/DDBJ whole genome shotgun (WGS) entry which is preliminary data.</text>
</comment>
<dbReference type="InterPro" id="IPR025723">
    <property type="entry name" value="ArsA/GET3_ATPase-like"/>
</dbReference>
<dbReference type="CDD" id="cd02035">
    <property type="entry name" value="ArsA"/>
    <property type="match status" value="2"/>
</dbReference>
<dbReference type="AlphaFoldDB" id="A0A177L6U3"/>
<dbReference type="GO" id="GO:0016887">
    <property type="term" value="F:ATP hydrolysis activity"/>
    <property type="evidence" value="ECO:0007669"/>
    <property type="project" value="InterPro"/>
</dbReference>
<evidence type="ECO:0000313" key="3">
    <source>
        <dbReference type="EMBL" id="OAH60905.1"/>
    </source>
</evidence>
<reference evidence="3 4" key="1">
    <citation type="submission" date="2016-01" db="EMBL/GenBank/DDBJ databases">
        <title>Investigation of taxonomic status of Bacillus aminovorans.</title>
        <authorList>
            <person name="Verma A."/>
            <person name="Pal Y."/>
            <person name="Krishnamurthi S."/>
        </authorList>
    </citation>
    <scope>NUCLEOTIDE SEQUENCE [LARGE SCALE GENOMIC DNA]</scope>
    <source>
        <strain evidence="3 4">DSM 1314</strain>
    </source>
</reference>
<dbReference type="PIRSF" id="PIRSF001327">
    <property type="entry name" value="Arsenical_pump-driving_ATPase"/>
    <property type="match status" value="1"/>
</dbReference>
<dbReference type="Gene3D" id="3.40.50.300">
    <property type="entry name" value="P-loop containing nucleotide triphosphate hydrolases"/>
    <property type="match status" value="2"/>
</dbReference>
<dbReference type="GO" id="GO:0015446">
    <property type="term" value="F:ATPase-coupled arsenite transmembrane transporter activity"/>
    <property type="evidence" value="ECO:0007669"/>
    <property type="project" value="InterPro"/>
</dbReference>
<dbReference type="Pfam" id="PF02374">
    <property type="entry name" value="ArsA_ATPase"/>
    <property type="match status" value="2"/>
</dbReference>
<dbReference type="EMBL" id="LQWY01000029">
    <property type="protein sequence ID" value="OAH60905.1"/>
    <property type="molecule type" value="Genomic_DNA"/>
</dbReference>
<dbReference type="InterPro" id="IPR016300">
    <property type="entry name" value="ATPase_ArsA/GET3"/>
</dbReference>
<accession>A0A177L6U3</accession>
<evidence type="ECO:0000313" key="4">
    <source>
        <dbReference type="Proteomes" id="UP000076935"/>
    </source>
</evidence>
<dbReference type="RefSeq" id="WP_063965759.1">
    <property type="nucleotide sequence ID" value="NZ_JBCNAN010000072.1"/>
</dbReference>
<dbReference type="InterPro" id="IPR027417">
    <property type="entry name" value="P-loop_NTPase"/>
</dbReference>
<protein>
    <submittedName>
        <fullName evidence="3">Arsenical pump-driving ATPase</fullName>
    </submittedName>
</protein>
<dbReference type="Proteomes" id="UP000076935">
    <property type="component" value="Unassembled WGS sequence"/>
</dbReference>
<dbReference type="GO" id="GO:0005524">
    <property type="term" value="F:ATP binding"/>
    <property type="evidence" value="ECO:0007669"/>
    <property type="project" value="InterPro"/>
</dbReference>
<keyword evidence="4" id="KW-1185">Reference proteome</keyword>
<gene>
    <name evidence="3" type="ORF">AWH49_14760</name>
</gene>
<feature type="domain" description="ArsA/GET3 Anion-transporting ATPase-like" evidence="2">
    <location>
        <begin position="330"/>
        <end position="475"/>
    </location>
</feature>